<feature type="region of interest" description="Disordered" evidence="1">
    <location>
        <begin position="476"/>
        <end position="519"/>
    </location>
</feature>
<keyword evidence="2" id="KW-0732">Signal</keyword>
<keyword evidence="4" id="KW-1185">Reference proteome</keyword>
<comment type="caution">
    <text evidence="3">The sequence shown here is derived from an EMBL/GenBank/DDBJ whole genome shotgun (WGS) entry which is preliminary data.</text>
</comment>
<name>A0A9P3LZ28_9FUNG</name>
<proteinExistence type="predicted"/>
<feature type="signal peptide" evidence="2">
    <location>
        <begin position="1"/>
        <end position="24"/>
    </location>
</feature>
<dbReference type="AlphaFoldDB" id="A0A9P3LZ28"/>
<evidence type="ECO:0000313" key="4">
    <source>
        <dbReference type="Proteomes" id="UP000827284"/>
    </source>
</evidence>
<feature type="region of interest" description="Disordered" evidence="1">
    <location>
        <begin position="399"/>
        <end position="420"/>
    </location>
</feature>
<dbReference type="EMBL" id="BQFW01000011">
    <property type="protein sequence ID" value="GJJ75743.1"/>
    <property type="molecule type" value="Genomic_DNA"/>
</dbReference>
<evidence type="ECO:0000256" key="1">
    <source>
        <dbReference type="SAM" id="MobiDB-lite"/>
    </source>
</evidence>
<sequence length="519" mass="58210">MKFQSLSLLLVASAALAQLQALEAAPIQLDGNNVDVDRRTLIGDETTVNNMVDNSVGKKTYRVDHNGNSETRNGLFVDGGLLDKRFDSDVDTESISQAPARRSLLGDLFGGDSTTISNVNDNSQHAQTMNQHGNRKTQINKVNKKKTIDRRSLLGDLFGGDSTSIENINDNSQHKKAINQHGNVHTSITQIHKASRDGHKEDDDMAPEDFFERRDYLQQETENAASKLNLGRRGLLWGGQSTSISNVNDNSKTTKTYKSYGNKNTRVSKVYQYRESGHRHQPGNFEKRATVEDFGKPQVERRVLLFGGDSMTISNINDNSKNTKTYNSHGNRIAKLKQYHSNDEKRAENPEPSLMRRGLLFGGDSMSISNVNDNSKTTKTYNSHDNKYKKVASTHIKNVRAKRSRSQDDDEGTLVSKRNNQVPVSVTTTMVQFEQDEQEQKKVVLGPRNLVSIQIITQNTNGQNIDNGRIFTVKQQPPSRQQRYKRKSASKAALQRQSKKNNKMHKSAHKKSNKKAAGK</sequence>
<gene>
    <name evidence="3" type="ORF">EMPS_08101</name>
</gene>
<dbReference type="Proteomes" id="UP000827284">
    <property type="component" value="Unassembled WGS sequence"/>
</dbReference>
<reference evidence="3" key="1">
    <citation type="submission" date="2021-11" db="EMBL/GenBank/DDBJ databases">
        <authorList>
            <person name="Herlambang A."/>
            <person name="Guo Y."/>
            <person name="Takashima Y."/>
            <person name="Nishizawa T."/>
        </authorList>
    </citation>
    <scope>NUCLEOTIDE SEQUENCE</scope>
    <source>
        <strain evidence="3">E1425</strain>
    </source>
</reference>
<reference evidence="3" key="2">
    <citation type="journal article" date="2022" name="Microbiol. Resour. Announc.">
        <title>Whole-Genome Sequence of Entomortierella parvispora E1425, a Mucoromycotan Fungus Associated with Burkholderiaceae-Related Endosymbiotic Bacteria.</title>
        <authorList>
            <person name="Herlambang A."/>
            <person name="Guo Y."/>
            <person name="Takashima Y."/>
            <person name="Narisawa K."/>
            <person name="Ohta H."/>
            <person name="Nishizawa T."/>
        </authorList>
    </citation>
    <scope>NUCLEOTIDE SEQUENCE</scope>
    <source>
        <strain evidence="3">E1425</strain>
    </source>
</reference>
<evidence type="ECO:0000256" key="2">
    <source>
        <dbReference type="SAM" id="SignalP"/>
    </source>
</evidence>
<feature type="chain" id="PRO_5040490652" evidence="2">
    <location>
        <begin position="25"/>
        <end position="519"/>
    </location>
</feature>
<protein>
    <submittedName>
        <fullName evidence="3">Uncharacterized protein</fullName>
    </submittedName>
</protein>
<dbReference type="OrthoDB" id="2430743at2759"/>
<evidence type="ECO:0000313" key="3">
    <source>
        <dbReference type="EMBL" id="GJJ75743.1"/>
    </source>
</evidence>
<organism evidence="3 4">
    <name type="scientific">Entomortierella parvispora</name>
    <dbReference type="NCBI Taxonomy" id="205924"/>
    <lineage>
        <taxon>Eukaryota</taxon>
        <taxon>Fungi</taxon>
        <taxon>Fungi incertae sedis</taxon>
        <taxon>Mucoromycota</taxon>
        <taxon>Mortierellomycotina</taxon>
        <taxon>Mortierellomycetes</taxon>
        <taxon>Mortierellales</taxon>
        <taxon>Mortierellaceae</taxon>
        <taxon>Entomortierella</taxon>
    </lineage>
</organism>
<feature type="compositionally biased region" description="Basic residues" evidence="1">
    <location>
        <begin position="497"/>
        <end position="519"/>
    </location>
</feature>
<accession>A0A9P3LZ28</accession>